<gene>
    <name evidence="4" type="ORF">MU0053_001277</name>
</gene>
<evidence type="ECO:0000313" key="4">
    <source>
        <dbReference type="EMBL" id="CAJ1498915.1"/>
    </source>
</evidence>
<feature type="region of interest" description="Disordered" evidence="2">
    <location>
        <begin position="326"/>
        <end position="345"/>
    </location>
</feature>
<sequence length="437" mass="49770">MGKLSAFATQWWPFAILLLLSSVAVLDMSGKLGAVYRWMVRYMPPEVWSALAAWVAVAVGIVTVVVAGRYAKQQVDKAQEQVREAREARLDQERHAREAIETQVRIAEEQAQPNVVLYTELNPSAKQFVEIVVKNFGTTPAYHVKAAFDPPLKATPNLLSKGKLADVPIPEFPILAPGQEWRTGWDHSVSRKQHQKEWAPVAGKKEPELTDEQKLMIQAYMSYTGEAYSYEQAIADMTLPPRHTAVVTYEDSHGKHFETKAVLDSELFKGTTWVDIKTVHDLAKTLEQQLKEQNRGLGAIHRRLAEFGTEHDGIWIYTSSDDEERQYRRSISNAEAQESRESHDHLEWAMSGRKGDDPWRRPNPNDASQIPIETVNIGDWFIPGDDESFQVGQAWRVAFIKKHEFEDFGAVFELFRSDGDSIREREGTQIWCIRRPS</sequence>
<keyword evidence="3" id="KW-0812">Transmembrane</keyword>
<name>A0ABM9LH59_9MYCO</name>
<keyword evidence="1" id="KW-0175">Coiled coil</keyword>
<evidence type="ECO:0000313" key="5">
    <source>
        <dbReference type="Proteomes" id="UP001190465"/>
    </source>
</evidence>
<organism evidence="4 5">
    <name type="scientific">[Mycobacterium] burgundiense</name>
    <dbReference type="NCBI Taxonomy" id="3064286"/>
    <lineage>
        <taxon>Bacteria</taxon>
        <taxon>Bacillati</taxon>
        <taxon>Actinomycetota</taxon>
        <taxon>Actinomycetes</taxon>
        <taxon>Mycobacteriales</taxon>
        <taxon>Mycobacteriaceae</taxon>
        <taxon>Mycolicibacterium</taxon>
    </lineage>
</organism>
<keyword evidence="3" id="KW-1133">Transmembrane helix</keyword>
<proteinExistence type="predicted"/>
<evidence type="ECO:0000256" key="1">
    <source>
        <dbReference type="SAM" id="Coils"/>
    </source>
</evidence>
<keyword evidence="3" id="KW-0472">Membrane</keyword>
<feature type="transmembrane region" description="Helical" evidence="3">
    <location>
        <begin position="47"/>
        <end position="67"/>
    </location>
</feature>
<evidence type="ECO:0000256" key="3">
    <source>
        <dbReference type="SAM" id="Phobius"/>
    </source>
</evidence>
<protein>
    <submittedName>
        <fullName evidence="4">Uncharacterized protein</fullName>
    </submittedName>
</protein>
<dbReference type="Proteomes" id="UP001190465">
    <property type="component" value="Chromosome"/>
</dbReference>
<dbReference type="RefSeq" id="WP_308481534.1">
    <property type="nucleotide sequence ID" value="NZ_OY726397.1"/>
</dbReference>
<keyword evidence="5" id="KW-1185">Reference proteome</keyword>
<dbReference type="EMBL" id="OY726397">
    <property type="protein sequence ID" value="CAJ1498915.1"/>
    <property type="molecule type" value="Genomic_DNA"/>
</dbReference>
<feature type="coiled-coil region" evidence="1">
    <location>
        <begin position="68"/>
        <end position="110"/>
    </location>
</feature>
<evidence type="ECO:0000256" key="2">
    <source>
        <dbReference type="SAM" id="MobiDB-lite"/>
    </source>
</evidence>
<reference evidence="4 5" key="1">
    <citation type="submission" date="2023-08" db="EMBL/GenBank/DDBJ databases">
        <authorList>
            <person name="Folkvardsen B D."/>
            <person name="Norman A."/>
        </authorList>
    </citation>
    <scope>NUCLEOTIDE SEQUENCE [LARGE SCALE GENOMIC DNA]</scope>
    <source>
        <strain evidence="4 5">Mu0053</strain>
    </source>
</reference>
<accession>A0ABM9LH59</accession>